<gene>
    <name evidence="2" type="ORF">GCM10022295_56900</name>
</gene>
<name>A0ABP6XJ98_9ACTN</name>
<evidence type="ECO:0000313" key="3">
    <source>
        <dbReference type="Proteomes" id="UP001500707"/>
    </source>
</evidence>
<reference evidence="3" key="1">
    <citation type="journal article" date="2019" name="Int. J. Syst. Evol. Microbiol.">
        <title>The Global Catalogue of Microorganisms (GCM) 10K type strain sequencing project: providing services to taxonomists for standard genome sequencing and annotation.</title>
        <authorList>
            <consortium name="The Broad Institute Genomics Platform"/>
            <consortium name="The Broad Institute Genome Sequencing Center for Infectious Disease"/>
            <person name="Wu L."/>
            <person name="Ma J."/>
        </authorList>
    </citation>
    <scope>NUCLEOTIDE SEQUENCE [LARGE SCALE GENOMIC DNA]</scope>
    <source>
        <strain evidence="3">JCM 17656</strain>
    </source>
</reference>
<keyword evidence="3" id="KW-1185">Reference proteome</keyword>
<keyword evidence="1" id="KW-0812">Transmembrane</keyword>
<comment type="caution">
    <text evidence="2">The sequence shown here is derived from an EMBL/GenBank/DDBJ whole genome shotgun (WGS) entry which is preliminary data.</text>
</comment>
<evidence type="ECO:0000313" key="2">
    <source>
        <dbReference type="EMBL" id="GAA3567642.1"/>
    </source>
</evidence>
<keyword evidence="1" id="KW-0472">Membrane</keyword>
<feature type="transmembrane region" description="Helical" evidence="1">
    <location>
        <begin position="66"/>
        <end position="92"/>
    </location>
</feature>
<feature type="transmembrane region" description="Helical" evidence="1">
    <location>
        <begin position="21"/>
        <end position="46"/>
    </location>
</feature>
<keyword evidence="1" id="KW-1133">Transmembrane helix</keyword>
<proteinExistence type="predicted"/>
<dbReference type="EMBL" id="BAABCE010000011">
    <property type="protein sequence ID" value="GAA3567642.1"/>
    <property type="molecule type" value="Genomic_DNA"/>
</dbReference>
<sequence>MQNRGGARRVTVVMGRGDQRTLHTALTCGGCLLSVLGSTAATLLWAATDRTRRHLGAGFEGEGTDYAAALTELPLVAAAGALIPALACALALRLTGRPKD</sequence>
<dbReference type="Proteomes" id="UP001500707">
    <property type="component" value="Unassembled WGS sequence"/>
</dbReference>
<protein>
    <submittedName>
        <fullName evidence="2">Uncharacterized protein</fullName>
    </submittedName>
</protein>
<organism evidence="2 3">
    <name type="scientific">Streptomyces osmaniensis</name>
    <dbReference type="NCBI Taxonomy" id="593134"/>
    <lineage>
        <taxon>Bacteria</taxon>
        <taxon>Bacillati</taxon>
        <taxon>Actinomycetota</taxon>
        <taxon>Actinomycetes</taxon>
        <taxon>Kitasatosporales</taxon>
        <taxon>Streptomycetaceae</taxon>
        <taxon>Streptomyces</taxon>
    </lineage>
</organism>
<evidence type="ECO:0000256" key="1">
    <source>
        <dbReference type="SAM" id="Phobius"/>
    </source>
</evidence>
<accession>A0ABP6XJ98</accession>